<dbReference type="EMBL" id="BPLR01005621">
    <property type="protein sequence ID" value="GIY03783.1"/>
    <property type="molecule type" value="Genomic_DNA"/>
</dbReference>
<comment type="caution">
    <text evidence="1">The sequence shown here is derived from an EMBL/GenBank/DDBJ whole genome shotgun (WGS) entry which is preliminary data.</text>
</comment>
<evidence type="ECO:0000313" key="2">
    <source>
        <dbReference type="Proteomes" id="UP001054945"/>
    </source>
</evidence>
<dbReference type="AlphaFoldDB" id="A0AAV4Q8S5"/>
<dbReference type="Proteomes" id="UP001054945">
    <property type="component" value="Unassembled WGS sequence"/>
</dbReference>
<name>A0AAV4Q8S5_CAEEX</name>
<protein>
    <submittedName>
        <fullName evidence="1">Uncharacterized protein</fullName>
    </submittedName>
</protein>
<accession>A0AAV4Q8S5</accession>
<organism evidence="1 2">
    <name type="scientific">Caerostris extrusa</name>
    <name type="common">Bark spider</name>
    <name type="synonym">Caerostris bankana</name>
    <dbReference type="NCBI Taxonomy" id="172846"/>
    <lineage>
        <taxon>Eukaryota</taxon>
        <taxon>Metazoa</taxon>
        <taxon>Ecdysozoa</taxon>
        <taxon>Arthropoda</taxon>
        <taxon>Chelicerata</taxon>
        <taxon>Arachnida</taxon>
        <taxon>Araneae</taxon>
        <taxon>Araneomorphae</taxon>
        <taxon>Entelegynae</taxon>
        <taxon>Araneoidea</taxon>
        <taxon>Araneidae</taxon>
        <taxon>Caerostris</taxon>
    </lineage>
</organism>
<keyword evidence="2" id="KW-1185">Reference proteome</keyword>
<reference evidence="1 2" key="1">
    <citation type="submission" date="2021-06" db="EMBL/GenBank/DDBJ databases">
        <title>Caerostris extrusa draft genome.</title>
        <authorList>
            <person name="Kono N."/>
            <person name="Arakawa K."/>
        </authorList>
    </citation>
    <scope>NUCLEOTIDE SEQUENCE [LARGE SCALE GENOMIC DNA]</scope>
</reference>
<sequence length="172" mass="19382">MPPVFYQHAISNPTNLVYQYTISNATILVLPTTAIKAKHRPVVPTSKPKSKPSYGINMRHQNRIFPTPLTHAMPNSIHKSGTSTMSNLTKPVESTSDIKPIYPIMSTRDNRPDTSHGINTLYQIQSIMSYKQDKNKSIPWYQQTKSNPTHRIVPTSKIKSNPSCGINTRLQI</sequence>
<evidence type="ECO:0000313" key="1">
    <source>
        <dbReference type="EMBL" id="GIY03783.1"/>
    </source>
</evidence>
<proteinExistence type="predicted"/>
<gene>
    <name evidence="1" type="ORF">CEXT_487591</name>
</gene>